<dbReference type="CDD" id="cd01173">
    <property type="entry name" value="pyridoxal_pyridoxamine_kinase"/>
    <property type="match status" value="1"/>
</dbReference>
<dbReference type="AlphaFoldDB" id="A0A516GY88"/>
<organism evidence="7 8">
    <name type="scientific">Ferrovibrio terrae</name>
    <dbReference type="NCBI Taxonomy" id="2594003"/>
    <lineage>
        <taxon>Bacteria</taxon>
        <taxon>Pseudomonadati</taxon>
        <taxon>Pseudomonadota</taxon>
        <taxon>Alphaproteobacteria</taxon>
        <taxon>Rhodospirillales</taxon>
        <taxon>Rhodospirillaceae</taxon>
        <taxon>Ferrovibrio</taxon>
    </lineage>
</organism>
<dbReference type="SUPFAM" id="SSF53613">
    <property type="entry name" value="Ribokinase-like"/>
    <property type="match status" value="1"/>
</dbReference>
<dbReference type="GO" id="GO:0005829">
    <property type="term" value="C:cytosol"/>
    <property type="evidence" value="ECO:0007669"/>
    <property type="project" value="TreeGrafter"/>
</dbReference>
<dbReference type="GO" id="GO:0005524">
    <property type="term" value="F:ATP binding"/>
    <property type="evidence" value="ECO:0007669"/>
    <property type="project" value="UniProtKB-KW"/>
</dbReference>
<accession>A0A516GY88</accession>
<keyword evidence="2 7" id="KW-0808">Transferase</keyword>
<name>A0A516GY88_9PROT</name>
<dbReference type="RefSeq" id="WP_144067480.1">
    <property type="nucleotide sequence ID" value="NZ_CP041636.1"/>
</dbReference>
<dbReference type="Pfam" id="PF08543">
    <property type="entry name" value="Phos_pyr_kin"/>
    <property type="match status" value="1"/>
</dbReference>
<dbReference type="EMBL" id="CP041636">
    <property type="protein sequence ID" value="QDO96499.1"/>
    <property type="molecule type" value="Genomic_DNA"/>
</dbReference>
<keyword evidence="5" id="KW-0067">ATP-binding</keyword>
<evidence type="ECO:0000256" key="5">
    <source>
        <dbReference type="ARBA" id="ARBA00022840"/>
    </source>
</evidence>
<dbReference type="OrthoDB" id="9800808at2"/>
<dbReference type="InterPro" id="IPR029056">
    <property type="entry name" value="Ribokinase-like"/>
</dbReference>
<gene>
    <name evidence="7" type="ORF">FNB15_04080</name>
</gene>
<dbReference type="GO" id="GO:0008478">
    <property type="term" value="F:pyridoxal kinase activity"/>
    <property type="evidence" value="ECO:0007669"/>
    <property type="project" value="UniProtKB-EC"/>
</dbReference>
<evidence type="ECO:0000313" key="7">
    <source>
        <dbReference type="EMBL" id="QDO96499.1"/>
    </source>
</evidence>
<evidence type="ECO:0000256" key="3">
    <source>
        <dbReference type="ARBA" id="ARBA00022741"/>
    </source>
</evidence>
<dbReference type="KEGG" id="fer:FNB15_04080"/>
<evidence type="ECO:0000259" key="6">
    <source>
        <dbReference type="Pfam" id="PF08543"/>
    </source>
</evidence>
<reference evidence="7 8" key="1">
    <citation type="submission" date="2019-07" db="EMBL/GenBank/DDBJ databases">
        <title>Genome sequencing for Ferrovibrio sp. K5.</title>
        <authorList>
            <person name="Park S.-J."/>
        </authorList>
    </citation>
    <scope>NUCLEOTIDE SEQUENCE [LARGE SCALE GENOMIC DNA]</scope>
    <source>
        <strain evidence="7 8">K5</strain>
    </source>
</reference>
<dbReference type="Gene3D" id="3.40.1190.20">
    <property type="match status" value="1"/>
</dbReference>
<keyword evidence="4 7" id="KW-0418">Kinase</keyword>
<feature type="domain" description="Pyridoxamine kinase/Phosphomethylpyrimidine kinase" evidence="6">
    <location>
        <begin position="70"/>
        <end position="259"/>
    </location>
</feature>
<sequence length="289" mass="31172">MRVLSIQSQVIYGHVGNNAGVFPLQRNGIEVWAVPTGVLAFNPSYGPPAHRPTAPEEMDAWIAALQTRPEWTQIDAVLLGWLGSPRTAEAAGRAALAVKKANPNAIFLCDPVMGDSDSGLYVDPTLPAYIRDHLFPTADIATPNGFELEYLTGGRIETLQQALAACDALRAKGPSTVVATTLKRTDGGRDQGGQPLLEALLVNREGAWLCAVPDLGEGLPKGAGDLFAALFLTRLLKGRTAKKALLFAMSATYTALRDARENHAPEMRLETIQDLLRAPQFLPDIERVR</sequence>
<dbReference type="GO" id="GO:0009443">
    <property type="term" value="P:pyridoxal 5'-phosphate salvage"/>
    <property type="evidence" value="ECO:0007669"/>
    <property type="project" value="InterPro"/>
</dbReference>
<dbReference type="InterPro" id="IPR013749">
    <property type="entry name" value="PM/HMP-P_kinase-1"/>
</dbReference>
<keyword evidence="3" id="KW-0547">Nucleotide-binding</keyword>
<dbReference type="NCBIfam" id="TIGR00687">
    <property type="entry name" value="pyridox_kin"/>
    <property type="match status" value="1"/>
</dbReference>
<evidence type="ECO:0000313" key="8">
    <source>
        <dbReference type="Proteomes" id="UP000317496"/>
    </source>
</evidence>
<proteinExistence type="predicted"/>
<keyword evidence="8" id="KW-1185">Reference proteome</keyword>
<dbReference type="InterPro" id="IPR004625">
    <property type="entry name" value="PyrdxlKinase"/>
</dbReference>
<dbReference type="PANTHER" id="PTHR10534">
    <property type="entry name" value="PYRIDOXAL KINASE"/>
    <property type="match status" value="1"/>
</dbReference>
<evidence type="ECO:0000256" key="1">
    <source>
        <dbReference type="ARBA" id="ARBA00012104"/>
    </source>
</evidence>
<protein>
    <recommendedName>
        <fullName evidence="1">pyridoxal kinase</fullName>
        <ecNumber evidence="1">2.7.1.35</ecNumber>
    </recommendedName>
</protein>
<dbReference type="EC" id="2.7.1.35" evidence="1"/>
<dbReference type="Proteomes" id="UP000317496">
    <property type="component" value="Chromosome"/>
</dbReference>
<evidence type="ECO:0000256" key="4">
    <source>
        <dbReference type="ARBA" id="ARBA00022777"/>
    </source>
</evidence>
<dbReference type="PANTHER" id="PTHR10534:SF2">
    <property type="entry name" value="PYRIDOXAL KINASE"/>
    <property type="match status" value="1"/>
</dbReference>
<evidence type="ECO:0000256" key="2">
    <source>
        <dbReference type="ARBA" id="ARBA00022679"/>
    </source>
</evidence>